<keyword evidence="5 13" id="KW-0520">NAD</keyword>
<evidence type="ECO:0000256" key="3">
    <source>
        <dbReference type="ARBA" id="ARBA00022857"/>
    </source>
</evidence>
<dbReference type="UniPathway" id="UPA00940"/>
<feature type="binding site" evidence="16">
    <location>
        <begin position="12"/>
        <end position="17"/>
    </location>
    <ligand>
        <name>NAD(+)</name>
        <dbReference type="ChEBI" id="CHEBI:57540"/>
    </ligand>
</feature>
<accession>A0A7J4ZQC1</accession>
<dbReference type="GO" id="GO:0047952">
    <property type="term" value="F:glycerol-3-phosphate dehydrogenase [NAD(P)+] activity"/>
    <property type="evidence" value="ECO:0007669"/>
    <property type="project" value="UniProtKB-UniRule"/>
</dbReference>
<feature type="binding site" evidence="13">
    <location>
        <position position="249"/>
    </location>
    <ligand>
        <name>sn-glycerol 3-phosphate</name>
        <dbReference type="ChEBI" id="CHEBI:57597"/>
    </ligand>
</feature>
<keyword evidence="21" id="KW-1185">Reference proteome</keyword>
<dbReference type="SUPFAM" id="SSF48179">
    <property type="entry name" value="6-phosphogluconate dehydrogenase C-terminal domain-like"/>
    <property type="match status" value="1"/>
</dbReference>
<dbReference type="PANTHER" id="PTHR11728:SF1">
    <property type="entry name" value="GLYCEROL-3-PHOSPHATE DEHYDROGENASE [NAD(+)] 2, CHLOROPLASTIC"/>
    <property type="match status" value="1"/>
</dbReference>
<feature type="binding site" evidence="13">
    <location>
        <position position="145"/>
    </location>
    <ligand>
        <name>NADPH</name>
        <dbReference type="ChEBI" id="CHEBI:57783"/>
    </ligand>
</feature>
<feature type="binding site" evidence="13">
    <location>
        <position position="15"/>
    </location>
    <ligand>
        <name>NADPH</name>
        <dbReference type="ChEBI" id="CHEBI:57783"/>
    </ligand>
</feature>
<dbReference type="InterPro" id="IPR006109">
    <property type="entry name" value="G3P_DH_NAD-dep_C"/>
</dbReference>
<dbReference type="EC" id="1.1.1.94" evidence="10 13"/>
<dbReference type="GO" id="GO:0005829">
    <property type="term" value="C:cytosol"/>
    <property type="evidence" value="ECO:0007669"/>
    <property type="project" value="TreeGrafter"/>
</dbReference>
<dbReference type="Gene3D" id="3.40.50.720">
    <property type="entry name" value="NAD(P)-binding Rossmann-like Domain"/>
    <property type="match status" value="1"/>
</dbReference>
<dbReference type="PIRSF" id="PIRSF000114">
    <property type="entry name" value="Glycerol-3-P_dh"/>
    <property type="match status" value="1"/>
</dbReference>
<evidence type="ECO:0000313" key="21">
    <source>
        <dbReference type="Proteomes" id="UP000420562"/>
    </source>
</evidence>
<dbReference type="InterPro" id="IPR013328">
    <property type="entry name" value="6PGD_dom2"/>
</dbReference>
<feature type="binding site" evidence="13">
    <location>
        <position position="141"/>
    </location>
    <ligand>
        <name>sn-glycerol 3-phosphate</name>
        <dbReference type="ChEBI" id="CHEBI:57597"/>
    </ligand>
</feature>
<feature type="binding site" evidence="16">
    <location>
        <position position="260"/>
    </location>
    <ligand>
        <name>NAD(+)</name>
        <dbReference type="ChEBI" id="CHEBI:57540"/>
    </ligand>
</feature>
<dbReference type="PANTHER" id="PTHR11728">
    <property type="entry name" value="GLYCEROL-3-PHOSPHATE DEHYDROGENASE"/>
    <property type="match status" value="1"/>
</dbReference>
<dbReference type="AlphaFoldDB" id="A0A7J4ZQC1"/>
<sequence length="336" mass="35471">MKSKSEQIAVIGGGSWGTALANRLAANDHDVLLWAYEEELVREINTAHTNSLYLSGIPLQPKLVATGDLRGAIDGRGIILLVTPVQVMRGVLKQIAPAIGGGTVIANASKGIELETLQTVSQICGQLLPPEAAEGYVALSGPTFAREVAQELPSLIVAASRVEANARRMQAAFSSPQFRVYTNNDVTGVELGGAVKNVIAIAAGICDGLGFGHNARAALITRGLAEMNRLGRAMGAQPATFAGLAGMGDLVLTCTGDLSRNRTVGFKLGQGMRLADILGEMRMVAEGVKTAESVHQLALRLGVEMPIVEKTYQILHEDKPAREAVTELMARDLKAE</sequence>
<dbReference type="PRINTS" id="PR00077">
    <property type="entry name" value="GPDHDRGNASE"/>
</dbReference>
<feature type="binding site" evidence="13">
    <location>
        <position position="143"/>
    </location>
    <ligand>
        <name>sn-glycerol 3-phosphate</name>
        <dbReference type="ChEBI" id="CHEBI:57597"/>
    </ligand>
</feature>
<evidence type="ECO:0000256" key="1">
    <source>
        <dbReference type="ARBA" id="ARBA00011009"/>
    </source>
</evidence>
<dbReference type="GO" id="GO:0008654">
    <property type="term" value="P:phospholipid biosynthetic process"/>
    <property type="evidence" value="ECO:0007669"/>
    <property type="project" value="UniProtKB-KW"/>
</dbReference>
<evidence type="ECO:0000256" key="16">
    <source>
        <dbReference type="PIRSR" id="PIRSR000114-3"/>
    </source>
</evidence>
<feature type="binding site" evidence="13">
    <location>
        <position position="260"/>
    </location>
    <ligand>
        <name>sn-glycerol 3-phosphate</name>
        <dbReference type="ChEBI" id="CHEBI:57597"/>
    </ligand>
</feature>
<reference evidence="20 21" key="1">
    <citation type="submission" date="2019-09" db="EMBL/GenBank/DDBJ databases">
        <title>Geobacter sp. Red96, a novel strain isolated from paddy soil.</title>
        <authorList>
            <person name="Xu Z."/>
            <person name="Masuda Y."/>
            <person name="Itoh H."/>
            <person name="Senoo K."/>
        </authorList>
    </citation>
    <scope>NUCLEOTIDE SEQUENCE [LARGE SCALE GENOMIC DNA]</scope>
    <source>
        <strain evidence="20 21">Red96</strain>
    </source>
</reference>
<feature type="binding site" evidence="15">
    <location>
        <begin position="260"/>
        <end position="261"/>
    </location>
    <ligand>
        <name>substrate</name>
    </ligand>
</feature>
<feature type="domain" description="Glycerol-3-phosphate dehydrogenase NAD-dependent N-terminal" evidence="18">
    <location>
        <begin position="7"/>
        <end position="164"/>
    </location>
</feature>
<keyword evidence="7 13" id="KW-0594">Phospholipid biosynthesis</keyword>
<gene>
    <name evidence="13" type="primary">gpsA</name>
    <name evidence="20" type="ORF">F6V25_09295</name>
</gene>
<feature type="binding site" evidence="13">
    <location>
        <position position="110"/>
    </location>
    <ligand>
        <name>NADPH</name>
        <dbReference type="ChEBI" id="CHEBI:57783"/>
    </ligand>
</feature>
<keyword evidence="3 13" id="KW-0521">NADP</keyword>
<dbReference type="EMBL" id="VZQZ01000005">
    <property type="protein sequence ID" value="KAB0665274.1"/>
    <property type="molecule type" value="Genomic_DNA"/>
</dbReference>
<feature type="binding site" evidence="13">
    <location>
        <position position="286"/>
    </location>
    <ligand>
        <name>NADPH</name>
        <dbReference type="ChEBI" id="CHEBI:57783"/>
    </ligand>
</feature>
<organism evidence="20 21">
    <name type="scientific">Oryzomonas japonica</name>
    <dbReference type="NCBI Taxonomy" id="2603858"/>
    <lineage>
        <taxon>Bacteria</taxon>
        <taxon>Pseudomonadati</taxon>
        <taxon>Thermodesulfobacteriota</taxon>
        <taxon>Desulfuromonadia</taxon>
        <taxon>Geobacterales</taxon>
        <taxon>Geobacteraceae</taxon>
        <taxon>Oryzomonas</taxon>
    </lineage>
</organism>
<dbReference type="GO" id="GO:0005975">
    <property type="term" value="P:carbohydrate metabolic process"/>
    <property type="evidence" value="ECO:0007669"/>
    <property type="project" value="InterPro"/>
</dbReference>
<dbReference type="FunFam" id="1.10.1040.10:FF:000001">
    <property type="entry name" value="Glycerol-3-phosphate dehydrogenase [NAD(P)+]"/>
    <property type="match status" value="1"/>
</dbReference>
<comment type="similarity">
    <text evidence="1 13 17">Belongs to the NAD-dependent glycerol-3-phosphate dehydrogenase family.</text>
</comment>
<dbReference type="InterPro" id="IPR036291">
    <property type="entry name" value="NAD(P)-bd_dom_sf"/>
</dbReference>
<dbReference type="PROSITE" id="PS00957">
    <property type="entry name" value="NAD_G3PDH"/>
    <property type="match status" value="1"/>
</dbReference>
<feature type="active site" description="Proton acceptor" evidence="13 14">
    <location>
        <position position="196"/>
    </location>
</feature>
<dbReference type="InterPro" id="IPR006168">
    <property type="entry name" value="G3P_DH_NAD-dep"/>
</dbReference>
<keyword evidence="6 13" id="KW-0443">Lipid metabolism</keyword>
<feature type="binding site" evidence="13">
    <location>
        <position position="260"/>
    </location>
    <ligand>
        <name>NADPH</name>
        <dbReference type="ChEBI" id="CHEBI:57783"/>
    </ligand>
</feature>
<dbReference type="Proteomes" id="UP000420562">
    <property type="component" value="Unassembled WGS sequence"/>
</dbReference>
<evidence type="ECO:0000256" key="7">
    <source>
        <dbReference type="ARBA" id="ARBA00023209"/>
    </source>
</evidence>
<evidence type="ECO:0000256" key="2">
    <source>
        <dbReference type="ARBA" id="ARBA00022516"/>
    </source>
</evidence>
<dbReference type="NCBIfam" id="NF000940">
    <property type="entry name" value="PRK00094.1-2"/>
    <property type="match status" value="1"/>
</dbReference>
<keyword evidence="4 13" id="KW-0560">Oxidoreductase</keyword>
<evidence type="ECO:0000256" key="4">
    <source>
        <dbReference type="ARBA" id="ARBA00023002"/>
    </source>
</evidence>
<keyword evidence="8 13" id="KW-1208">Phospholipid metabolism</keyword>
<feature type="binding site" evidence="13">
    <location>
        <position position="16"/>
    </location>
    <ligand>
        <name>NADPH</name>
        <dbReference type="ChEBI" id="CHEBI:57783"/>
    </ligand>
</feature>
<feature type="binding site" evidence="16">
    <location>
        <position position="145"/>
    </location>
    <ligand>
        <name>NAD(+)</name>
        <dbReference type="ChEBI" id="CHEBI:57540"/>
    </ligand>
</feature>
<dbReference type="GO" id="GO:0046168">
    <property type="term" value="P:glycerol-3-phosphate catabolic process"/>
    <property type="evidence" value="ECO:0007669"/>
    <property type="project" value="InterPro"/>
</dbReference>
<comment type="caution">
    <text evidence="20">The sequence shown here is derived from an EMBL/GenBank/DDBJ whole genome shotgun (WGS) entry which is preliminary data.</text>
</comment>
<dbReference type="SUPFAM" id="SSF51735">
    <property type="entry name" value="NAD(P)-binding Rossmann-fold domains"/>
    <property type="match status" value="1"/>
</dbReference>
<evidence type="ECO:0000256" key="11">
    <source>
        <dbReference type="ARBA" id="ARBA00069372"/>
    </source>
</evidence>
<comment type="pathway">
    <text evidence="13">Membrane lipid metabolism; glycerophospholipid metabolism.</text>
</comment>
<dbReference type="InterPro" id="IPR008927">
    <property type="entry name" value="6-PGluconate_DH-like_C_sf"/>
</dbReference>
<feature type="binding site" evidence="13">
    <location>
        <position position="53"/>
    </location>
    <ligand>
        <name>NADPH</name>
        <dbReference type="ChEBI" id="CHEBI:57783"/>
    </ligand>
</feature>
<evidence type="ECO:0000256" key="5">
    <source>
        <dbReference type="ARBA" id="ARBA00023027"/>
    </source>
</evidence>
<dbReference type="FunFam" id="3.40.50.720:FF:000019">
    <property type="entry name" value="Glycerol-3-phosphate dehydrogenase [NAD(P)+]"/>
    <property type="match status" value="1"/>
</dbReference>
<dbReference type="GO" id="GO:0046167">
    <property type="term" value="P:glycerol-3-phosphate biosynthetic process"/>
    <property type="evidence" value="ECO:0007669"/>
    <property type="project" value="UniProtKB-UniRule"/>
</dbReference>
<dbReference type="HAMAP" id="MF_00394">
    <property type="entry name" value="NAD_Glyc3P_dehydrog"/>
    <property type="match status" value="1"/>
</dbReference>
<keyword evidence="13" id="KW-0963">Cytoplasm</keyword>
<evidence type="ECO:0000256" key="6">
    <source>
        <dbReference type="ARBA" id="ARBA00023098"/>
    </source>
</evidence>
<evidence type="ECO:0000256" key="17">
    <source>
        <dbReference type="RuleBase" id="RU000437"/>
    </source>
</evidence>
<evidence type="ECO:0000256" key="15">
    <source>
        <dbReference type="PIRSR" id="PIRSR000114-2"/>
    </source>
</evidence>
<feature type="domain" description="Glycerol-3-phosphate dehydrogenase NAD-dependent C-terminal" evidence="19">
    <location>
        <begin position="185"/>
        <end position="325"/>
    </location>
</feature>
<dbReference type="Gene3D" id="1.10.1040.10">
    <property type="entry name" value="N-(1-d-carboxylethyl)-l-norvaline Dehydrogenase, domain 2"/>
    <property type="match status" value="1"/>
</dbReference>
<comment type="catalytic activity">
    <reaction evidence="9">
        <text>sn-glycerol 3-phosphate + NADP(+) = dihydroxyacetone phosphate + NADPH + H(+)</text>
        <dbReference type="Rhea" id="RHEA:11096"/>
        <dbReference type="ChEBI" id="CHEBI:15378"/>
        <dbReference type="ChEBI" id="CHEBI:57597"/>
        <dbReference type="ChEBI" id="CHEBI:57642"/>
        <dbReference type="ChEBI" id="CHEBI:57783"/>
        <dbReference type="ChEBI" id="CHEBI:58349"/>
        <dbReference type="EC" id="1.1.1.94"/>
    </reaction>
    <physiologicalReaction direction="right-to-left" evidence="9">
        <dbReference type="Rhea" id="RHEA:11098"/>
    </physiologicalReaction>
</comment>
<feature type="binding site" evidence="13">
    <location>
        <position position="284"/>
    </location>
    <ligand>
        <name>NADPH</name>
        <dbReference type="ChEBI" id="CHEBI:57783"/>
    </ligand>
</feature>
<keyword evidence="2 13" id="KW-0444">Lipid biosynthesis</keyword>
<comment type="subcellular location">
    <subcellularLocation>
        <location evidence="13">Cytoplasm</location>
    </subcellularLocation>
</comment>
<dbReference type="GO" id="GO:0051287">
    <property type="term" value="F:NAD binding"/>
    <property type="evidence" value="ECO:0007669"/>
    <property type="project" value="InterPro"/>
</dbReference>
<dbReference type="Pfam" id="PF07479">
    <property type="entry name" value="NAD_Gly3P_dh_C"/>
    <property type="match status" value="1"/>
</dbReference>
<feature type="binding site" evidence="13">
    <location>
        <position position="259"/>
    </location>
    <ligand>
        <name>sn-glycerol 3-phosphate</name>
        <dbReference type="ChEBI" id="CHEBI:57597"/>
    </ligand>
</feature>
<evidence type="ECO:0000256" key="10">
    <source>
        <dbReference type="ARBA" id="ARBA00066687"/>
    </source>
</evidence>
<feature type="binding site" evidence="13">
    <location>
        <position position="110"/>
    </location>
    <ligand>
        <name>sn-glycerol 3-phosphate</name>
        <dbReference type="ChEBI" id="CHEBI:57597"/>
    </ligand>
</feature>
<evidence type="ECO:0000313" key="20">
    <source>
        <dbReference type="EMBL" id="KAB0665274.1"/>
    </source>
</evidence>
<feature type="binding site" evidence="13">
    <location>
        <position position="261"/>
    </location>
    <ligand>
        <name>sn-glycerol 3-phosphate</name>
        <dbReference type="ChEBI" id="CHEBI:57597"/>
    </ligand>
</feature>
<protein>
    <recommendedName>
        <fullName evidence="11 13">Glycerol-3-phosphate dehydrogenase [NAD(P)+]</fullName>
        <ecNumber evidence="10 13">1.1.1.94</ecNumber>
    </recommendedName>
    <alternativeName>
        <fullName evidence="13">NAD(P)(+)-dependent glycerol-3-phosphate dehydrogenase</fullName>
    </alternativeName>
    <alternativeName>
        <fullName evidence="12 13">NAD(P)H-dependent dihydroxyacetone-phosphate reductase</fullName>
    </alternativeName>
</protein>
<feature type="binding site" evidence="15">
    <location>
        <position position="110"/>
    </location>
    <ligand>
        <name>substrate</name>
    </ligand>
</feature>
<dbReference type="NCBIfam" id="NF000942">
    <property type="entry name" value="PRK00094.1-4"/>
    <property type="match status" value="1"/>
</dbReference>
<comment type="function">
    <text evidence="13">Catalyzes the reduction of the glycolytic intermediate dihydroxyacetone phosphate (DHAP) to sn-glycerol 3-phosphate (G3P), the key precursor for phospholipid synthesis.</text>
</comment>
<dbReference type="RefSeq" id="WP_151128320.1">
    <property type="nucleotide sequence ID" value="NZ_VZQZ01000005.1"/>
</dbReference>
<name>A0A7J4ZQC1_9BACT</name>
<feature type="binding site" evidence="13">
    <location>
        <position position="196"/>
    </location>
    <ligand>
        <name>sn-glycerol 3-phosphate</name>
        <dbReference type="ChEBI" id="CHEBI:57597"/>
    </ligand>
</feature>
<comment type="caution">
    <text evidence="13">Lacks conserved residue(s) required for the propagation of feature annotation.</text>
</comment>
<dbReference type="Pfam" id="PF01210">
    <property type="entry name" value="NAD_Gly3P_dh_N"/>
    <property type="match status" value="1"/>
</dbReference>
<proteinExistence type="inferred from homology"/>
<dbReference type="InterPro" id="IPR011128">
    <property type="entry name" value="G3P_DH_NAD-dep_N"/>
</dbReference>
<evidence type="ECO:0000256" key="9">
    <source>
        <dbReference type="ARBA" id="ARBA00052716"/>
    </source>
</evidence>
<evidence type="ECO:0000256" key="8">
    <source>
        <dbReference type="ARBA" id="ARBA00023264"/>
    </source>
</evidence>
<evidence type="ECO:0000256" key="14">
    <source>
        <dbReference type="PIRSR" id="PIRSR000114-1"/>
    </source>
</evidence>
<evidence type="ECO:0000259" key="19">
    <source>
        <dbReference type="Pfam" id="PF07479"/>
    </source>
</evidence>
<dbReference type="GO" id="GO:0006650">
    <property type="term" value="P:glycerophospholipid metabolic process"/>
    <property type="evidence" value="ECO:0007669"/>
    <property type="project" value="UniProtKB-UniRule"/>
</dbReference>
<evidence type="ECO:0000256" key="12">
    <source>
        <dbReference type="ARBA" id="ARBA00080511"/>
    </source>
</evidence>
<evidence type="ECO:0000256" key="13">
    <source>
        <dbReference type="HAMAP-Rule" id="MF_00394"/>
    </source>
</evidence>
<evidence type="ECO:0000259" key="18">
    <source>
        <dbReference type="Pfam" id="PF01210"/>
    </source>
</evidence>
<comment type="catalytic activity">
    <reaction evidence="13">
        <text>sn-glycerol 3-phosphate + NAD(+) = dihydroxyacetone phosphate + NADH + H(+)</text>
        <dbReference type="Rhea" id="RHEA:11092"/>
        <dbReference type="ChEBI" id="CHEBI:15378"/>
        <dbReference type="ChEBI" id="CHEBI:57540"/>
        <dbReference type="ChEBI" id="CHEBI:57597"/>
        <dbReference type="ChEBI" id="CHEBI:57642"/>
        <dbReference type="ChEBI" id="CHEBI:57945"/>
        <dbReference type="EC" id="1.1.1.94"/>
    </reaction>
</comment>
<keyword evidence="13" id="KW-0547">Nucleotide-binding</keyword>